<dbReference type="InterPro" id="IPR000073">
    <property type="entry name" value="AB_hydrolase_1"/>
</dbReference>
<name>A0ABN7RPG7_OIKDI</name>
<dbReference type="PANTHER" id="PTHR43798:SF33">
    <property type="entry name" value="HYDROLASE, PUTATIVE (AFU_ORTHOLOGUE AFUA_2G14860)-RELATED"/>
    <property type="match status" value="1"/>
</dbReference>
<protein>
    <submittedName>
        <fullName evidence="4">Oidioi.mRNA.OKI2018_I69.PAR.g10171.t1.cds</fullName>
    </submittedName>
</protein>
<dbReference type="PROSITE" id="PS00028">
    <property type="entry name" value="ZINC_FINGER_C2H2_1"/>
    <property type="match status" value="2"/>
</dbReference>
<evidence type="ECO:0000313" key="5">
    <source>
        <dbReference type="Proteomes" id="UP001158576"/>
    </source>
</evidence>
<comment type="similarity">
    <text evidence="1">Belongs to the AB hydrolase superfamily.</text>
</comment>
<feature type="domain" description="C2H2-type" evidence="3">
    <location>
        <begin position="532"/>
        <end position="557"/>
    </location>
</feature>
<dbReference type="SUPFAM" id="SSF57667">
    <property type="entry name" value="beta-beta-alpha zinc fingers"/>
    <property type="match status" value="1"/>
</dbReference>
<dbReference type="SUPFAM" id="SSF53474">
    <property type="entry name" value="alpha/beta-Hydrolases"/>
    <property type="match status" value="1"/>
</dbReference>
<accession>A0ABN7RPG7</accession>
<keyword evidence="2" id="KW-0863">Zinc-finger</keyword>
<reference evidence="4 5" key="1">
    <citation type="submission" date="2021-04" db="EMBL/GenBank/DDBJ databases">
        <authorList>
            <person name="Bliznina A."/>
        </authorList>
    </citation>
    <scope>NUCLEOTIDE SEQUENCE [LARGE SCALE GENOMIC DNA]</scope>
</reference>
<gene>
    <name evidence="4" type="ORF">OKIOD_LOCUS1729</name>
</gene>
<keyword evidence="2" id="KW-0862">Zinc</keyword>
<dbReference type="PANTHER" id="PTHR43798">
    <property type="entry name" value="MONOACYLGLYCEROL LIPASE"/>
    <property type="match status" value="1"/>
</dbReference>
<dbReference type="Pfam" id="PF00561">
    <property type="entry name" value="Abhydrolase_1"/>
    <property type="match status" value="1"/>
</dbReference>
<dbReference type="EMBL" id="OU015568">
    <property type="protein sequence ID" value="CAG5082632.1"/>
    <property type="molecule type" value="Genomic_DNA"/>
</dbReference>
<dbReference type="Gene3D" id="3.30.160.60">
    <property type="entry name" value="Classic Zinc Finger"/>
    <property type="match status" value="1"/>
</dbReference>
<organism evidence="4 5">
    <name type="scientific">Oikopleura dioica</name>
    <name type="common">Tunicate</name>
    <dbReference type="NCBI Taxonomy" id="34765"/>
    <lineage>
        <taxon>Eukaryota</taxon>
        <taxon>Metazoa</taxon>
        <taxon>Chordata</taxon>
        <taxon>Tunicata</taxon>
        <taxon>Appendicularia</taxon>
        <taxon>Copelata</taxon>
        <taxon>Oikopleuridae</taxon>
        <taxon>Oikopleura</taxon>
    </lineage>
</organism>
<dbReference type="Gene3D" id="3.40.50.1820">
    <property type="entry name" value="alpha/beta hydrolase"/>
    <property type="match status" value="1"/>
</dbReference>
<dbReference type="InterPro" id="IPR013087">
    <property type="entry name" value="Znf_C2H2_type"/>
</dbReference>
<dbReference type="InterPro" id="IPR050266">
    <property type="entry name" value="AB_hydrolase_sf"/>
</dbReference>
<evidence type="ECO:0000259" key="3">
    <source>
        <dbReference type="PROSITE" id="PS50157"/>
    </source>
</evidence>
<dbReference type="SMART" id="SM00355">
    <property type="entry name" value="ZnF_C2H2"/>
    <property type="match status" value="5"/>
</dbReference>
<keyword evidence="5" id="KW-1185">Reference proteome</keyword>
<evidence type="ECO:0000256" key="1">
    <source>
        <dbReference type="ARBA" id="ARBA00008645"/>
    </source>
</evidence>
<evidence type="ECO:0000313" key="4">
    <source>
        <dbReference type="EMBL" id="CAG5082632.1"/>
    </source>
</evidence>
<proteinExistence type="inferred from homology"/>
<keyword evidence="2" id="KW-0479">Metal-binding</keyword>
<dbReference type="PROSITE" id="PS50157">
    <property type="entry name" value="ZINC_FINGER_C2H2_2"/>
    <property type="match status" value="1"/>
</dbReference>
<evidence type="ECO:0000256" key="2">
    <source>
        <dbReference type="PROSITE-ProRule" id="PRU00042"/>
    </source>
</evidence>
<sequence>MNRVAKEGFLKCTWGNVAYKIWNQGAPQRAVLLHGWMDHLAVFEPMISHMTRSDVEVLAIDLPGHGHSDHVSWPWNYSHSELPKFMIEILDRMDYGKYHFVGHSFSGNSLTPSLAVSSDDVQSFTILDAHGVITIANNMYLFTQRKALEGTYHSKPDANPKIISREELKKRLQKSTIPSEFQDLWLERGVKWNEEKTGGHFARDIRLNGPMLIPNYPSFLASENEYLLDHLDMPILRIIGKDSNPFGGVDPNNPTMALFDIPGVQQFSEEIRKKKNTTEVFLPGNHHFFLPQAKETARILEEFWSSRPPQRRDLEDSSSDAGEIVDRLIPINKGSKKGMPEKESTKTSELGAFSVKTEVPAEYWDRLIEMGVPRENIKILYHVRSLFDDYKGGELPEIHCTAGKGCTFRTAHKPDCLTYHCQVFHDYGAHPCKHKDCHYVGYSKQALNKHSSQFHGTARKKLSKMIKRDEIDQMLCEVESCNGVLRDNTRREYHRRIHSNDLDTCKFCGARYLFKTNRYDHHVLRHLNIQLFECEEAHCDEWFFSADKLTTHNQRFHQKIEYYHCEGCNKAFGTYGDMRIHTVTCVASIKLRNPHLFTGESSQNKAPE</sequence>
<dbReference type="Proteomes" id="UP001158576">
    <property type="component" value="Chromosome PAR"/>
</dbReference>
<dbReference type="InterPro" id="IPR029058">
    <property type="entry name" value="AB_hydrolase_fold"/>
</dbReference>
<dbReference type="InterPro" id="IPR036236">
    <property type="entry name" value="Znf_C2H2_sf"/>
</dbReference>